<accession>A0A059G322</accession>
<evidence type="ECO:0000256" key="8">
    <source>
        <dbReference type="ARBA" id="ARBA00022989"/>
    </source>
</evidence>
<evidence type="ECO:0000256" key="10">
    <source>
        <dbReference type="ARBA" id="ARBA00023136"/>
    </source>
</evidence>
<dbReference type="Proteomes" id="UP000024942">
    <property type="component" value="Unassembled WGS sequence"/>
</dbReference>
<keyword evidence="6 11" id="KW-0812">Transmembrane</keyword>
<dbReference type="GO" id="GO:0000155">
    <property type="term" value="F:phosphorelay sensor kinase activity"/>
    <property type="evidence" value="ECO:0007669"/>
    <property type="project" value="InterPro"/>
</dbReference>
<keyword evidence="8 11" id="KW-1133">Transmembrane helix</keyword>
<proteinExistence type="predicted"/>
<comment type="caution">
    <text evidence="14">The sequence shown here is derived from an EMBL/GenBank/DDBJ whole genome shotgun (WGS) entry which is preliminary data.</text>
</comment>
<feature type="domain" description="Histidine kinase" evidence="12">
    <location>
        <begin position="238"/>
        <end position="453"/>
    </location>
</feature>
<evidence type="ECO:0000256" key="7">
    <source>
        <dbReference type="ARBA" id="ARBA00022777"/>
    </source>
</evidence>
<dbReference type="SMART" id="SM00387">
    <property type="entry name" value="HATPase_c"/>
    <property type="match status" value="1"/>
</dbReference>
<dbReference type="SUPFAM" id="SSF47384">
    <property type="entry name" value="Homodimeric domain of signal transducing histidine kinase"/>
    <property type="match status" value="1"/>
</dbReference>
<dbReference type="InterPro" id="IPR003660">
    <property type="entry name" value="HAMP_dom"/>
</dbReference>
<dbReference type="InterPro" id="IPR003594">
    <property type="entry name" value="HATPase_dom"/>
</dbReference>
<keyword evidence="9" id="KW-0902">Two-component regulatory system</keyword>
<dbReference type="SUPFAM" id="SSF55874">
    <property type="entry name" value="ATPase domain of HSP90 chaperone/DNA topoisomerase II/histidine kinase"/>
    <property type="match status" value="1"/>
</dbReference>
<feature type="transmembrane region" description="Helical" evidence="11">
    <location>
        <begin position="149"/>
        <end position="175"/>
    </location>
</feature>
<feature type="domain" description="HAMP" evidence="13">
    <location>
        <begin position="177"/>
        <end position="230"/>
    </location>
</feature>
<protein>
    <recommendedName>
        <fullName evidence="3">histidine kinase</fullName>
        <ecNumber evidence="3">2.7.13.3</ecNumber>
    </recommendedName>
</protein>
<dbReference type="InterPro" id="IPR004358">
    <property type="entry name" value="Sig_transdc_His_kin-like_C"/>
</dbReference>
<dbReference type="GO" id="GO:0005886">
    <property type="term" value="C:plasma membrane"/>
    <property type="evidence" value="ECO:0007669"/>
    <property type="project" value="TreeGrafter"/>
</dbReference>
<dbReference type="eggNOG" id="COG2205">
    <property type="taxonomic scope" value="Bacteria"/>
</dbReference>
<dbReference type="PROSITE" id="PS50109">
    <property type="entry name" value="HIS_KIN"/>
    <property type="match status" value="1"/>
</dbReference>
<evidence type="ECO:0000256" key="11">
    <source>
        <dbReference type="SAM" id="Phobius"/>
    </source>
</evidence>
<dbReference type="InterPro" id="IPR036890">
    <property type="entry name" value="HATPase_C_sf"/>
</dbReference>
<keyword evidence="7 14" id="KW-0418">Kinase</keyword>
<keyword evidence="4" id="KW-0597">Phosphoprotein</keyword>
<evidence type="ECO:0000256" key="9">
    <source>
        <dbReference type="ARBA" id="ARBA00023012"/>
    </source>
</evidence>
<dbReference type="InterPro" id="IPR005467">
    <property type="entry name" value="His_kinase_dom"/>
</dbReference>
<dbReference type="Pfam" id="PF00512">
    <property type="entry name" value="HisKA"/>
    <property type="match status" value="1"/>
</dbReference>
<dbReference type="Gene3D" id="3.30.565.10">
    <property type="entry name" value="Histidine kinase-like ATPase, C-terminal domain"/>
    <property type="match status" value="1"/>
</dbReference>
<keyword evidence="15" id="KW-1185">Reference proteome</keyword>
<sequence length="460" mass="50104">MRLTEWLRSTYFRFAVLLAVTFLMAYAMAAWVALGVIGSDLDSRVEQAAELAAERFEDAFERGGEAELVRAVETRSASADPDDEVYWLGRRDGELIAGRPVKAPLLLMPGNVGGSKINADIGDRYRLATRDIGDTRLIVALSFEEPDAILHSVIGAFALASLASFLIAGLVGTFVGHRAQARLDRIADTLHRVALGDMKARVPLRNAHDDLGRLSLAVNDGLSQLENTVDGIRQVSTDIAHDLRTPINRLEITLERMRDVTHDAAALNGLADDANAQAKQIATTFDALLRIAQIEAGARKSRFQAVSLAEIAERLHEAYTPVAEEAGQAFEIIHRSQAGDLVLGDRDLLTQLFANLVENAIRHCPAHATIQIETGTGLNGVWINVRDNGPGIPQGERDRVLRRFYRVEKSRTTPGSGLGLALVKAISDLHGARLSLDDNKPGLSVRLDFVPFDRALIHAS</sequence>
<dbReference type="InterPro" id="IPR036097">
    <property type="entry name" value="HisK_dim/P_sf"/>
</dbReference>
<dbReference type="AlphaFoldDB" id="A0A059G322"/>
<gene>
    <name evidence="14" type="ORF">HOC_18014</name>
</gene>
<evidence type="ECO:0000313" key="15">
    <source>
        <dbReference type="Proteomes" id="UP000024942"/>
    </source>
</evidence>
<dbReference type="Pfam" id="PF02518">
    <property type="entry name" value="HATPase_c"/>
    <property type="match status" value="1"/>
</dbReference>
<dbReference type="CDD" id="cd00082">
    <property type="entry name" value="HisKA"/>
    <property type="match status" value="1"/>
</dbReference>
<dbReference type="PROSITE" id="PS50885">
    <property type="entry name" value="HAMP"/>
    <property type="match status" value="1"/>
</dbReference>
<dbReference type="SMART" id="SM00304">
    <property type="entry name" value="HAMP"/>
    <property type="match status" value="1"/>
</dbReference>
<dbReference type="EMBL" id="ARYL01000042">
    <property type="protein sequence ID" value="KDA00940.1"/>
    <property type="molecule type" value="Genomic_DNA"/>
</dbReference>
<dbReference type="CDD" id="cd00075">
    <property type="entry name" value="HATPase"/>
    <property type="match status" value="1"/>
</dbReference>
<keyword evidence="10 11" id="KW-0472">Membrane</keyword>
<dbReference type="PANTHER" id="PTHR45436:SF8">
    <property type="entry name" value="HISTIDINE KINASE"/>
    <property type="match status" value="1"/>
</dbReference>
<comment type="catalytic activity">
    <reaction evidence="1">
        <text>ATP + protein L-histidine = ADP + protein N-phospho-L-histidine.</text>
        <dbReference type="EC" id="2.7.13.3"/>
    </reaction>
</comment>
<evidence type="ECO:0000256" key="6">
    <source>
        <dbReference type="ARBA" id="ARBA00022692"/>
    </source>
</evidence>
<evidence type="ECO:0000256" key="3">
    <source>
        <dbReference type="ARBA" id="ARBA00012438"/>
    </source>
</evidence>
<evidence type="ECO:0000256" key="5">
    <source>
        <dbReference type="ARBA" id="ARBA00022679"/>
    </source>
</evidence>
<dbReference type="OrthoDB" id="9815202at2"/>
<dbReference type="EC" id="2.7.13.3" evidence="3"/>
<dbReference type="PRINTS" id="PR00344">
    <property type="entry name" value="BCTRLSENSOR"/>
</dbReference>
<feature type="transmembrane region" description="Helical" evidence="11">
    <location>
        <begin position="12"/>
        <end position="34"/>
    </location>
</feature>
<evidence type="ECO:0000256" key="1">
    <source>
        <dbReference type="ARBA" id="ARBA00000085"/>
    </source>
</evidence>
<keyword evidence="5" id="KW-0808">Transferase</keyword>
<dbReference type="RefSeq" id="WP_051625070.1">
    <property type="nucleotide sequence ID" value="NZ_ARYL01000042.1"/>
</dbReference>
<evidence type="ECO:0000313" key="14">
    <source>
        <dbReference type="EMBL" id="KDA00940.1"/>
    </source>
</evidence>
<dbReference type="InterPro" id="IPR050428">
    <property type="entry name" value="TCS_sensor_his_kinase"/>
</dbReference>
<dbReference type="InterPro" id="IPR003661">
    <property type="entry name" value="HisK_dim/P_dom"/>
</dbReference>
<evidence type="ECO:0000259" key="12">
    <source>
        <dbReference type="PROSITE" id="PS50109"/>
    </source>
</evidence>
<dbReference type="Gene3D" id="1.10.287.130">
    <property type="match status" value="1"/>
</dbReference>
<organism evidence="14 15">
    <name type="scientific">Hyphomonas oceanitis SCH89</name>
    <dbReference type="NCBI Taxonomy" id="1280953"/>
    <lineage>
        <taxon>Bacteria</taxon>
        <taxon>Pseudomonadati</taxon>
        <taxon>Pseudomonadota</taxon>
        <taxon>Alphaproteobacteria</taxon>
        <taxon>Hyphomonadales</taxon>
        <taxon>Hyphomonadaceae</taxon>
        <taxon>Hyphomonas</taxon>
    </lineage>
</organism>
<evidence type="ECO:0000256" key="4">
    <source>
        <dbReference type="ARBA" id="ARBA00022553"/>
    </source>
</evidence>
<comment type="subcellular location">
    <subcellularLocation>
        <location evidence="2">Membrane</location>
    </subcellularLocation>
</comment>
<evidence type="ECO:0000259" key="13">
    <source>
        <dbReference type="PROSITE" id="PS50885"/>
    </source>
</evidence>
<dbReference type="SMART" id="SM00388">
    <property type="entry name" value="HisKA"/>
    <property type="match status" value="1"/>
</dbReference>
<dbReference type="Gene3D" id="6.10.340.10">
    <property type="match status" value="1"/>
</dbReference>
<dbReference type="PATRIC" id="fig|1280953.3.peg.3607"/>
<reference evidence="14 15" key="1">
    <citation type="journal article" date="2014" name="Antonie Van Leeuwenhoek">
        <title>Hyphomonas beringensis sp. nov. and Hyphomonas chukchiensis sp. nov., isolated from surface seawater of the Bering Sea and Chukchi Sea.</title>
        <authorList>
            <person name="Li C."/>
            <person name="Lai Q."/>
            <person name="Li G."/>
            <person name="Dong C."/>
            <person name="Wang J."/>
            <person name="Liao Y."/>
            <person name="Shao Z."/>
        </authorList>
    </citation>
    <scope>NUCLEOTIDE SEQUENCE [LARGE SCALE GENOMIC DNA]</scope>
    <source>
        <strain evidence="14 15">SCH89</strain>
    </source>
</reference>
<evidence type="ECO:0000256" key="2">
    <source>
        <dbReference type="ARBA" id="ARBA00004370"/>
    </source>
</evidence>
<dbReference type="STRING" id="1280953.HOC_18014"/>
<name>A0A059G322_9PROT</name>
<dbReference type="PANTHER" id="PTHR45436">
    <property type="entry name" value="SENSOR HISTIDINE KINASE YKOH"/>
    <property type="match status" value="1"/>
</dbReference>